<organism evidence="6 7">
    <name type="scientific">Desulfosporosinus acidiphilus (strain DSM 22704 / JCM 16185 / SJ4)</name>
    <dbReference type="NCBI Taxonomy" id="646529"/>
    <lineage>
        <taxon>Bacteria</taxon>
        <taxon>Bacillati</taxon>
        <taxon>Bacillota</taxon>
        <taxon>Clostridia</taxon>
        <taxon>Eubacteriales</taxon>
        <taxon>Desulfitobacteriaceae</taxon>
        <taxon>Desulfosporosinus</taxon>
    </lineage>
</organism>
<accession>I4D9K4</accession>
<sequence length="356" mass="38241">MMDALEKINYKKLGIFILFMGIIGGSLFIFNQYFYKHQVALADEQQSLTATGTIEATDVMASFKVPGKLAKTLVDEGSQVKAGQEIASLESEEIGSDVVTAQGAYSAALQDSQRAADAVPLTKQQVDSTIAQTQAKVAQAEIGVKDAKQSYDRVTELFKGGAVPQKTMDDATNAYDLAKSKLQEAQAALQQALSAQSNVTIAQAQYEAAQGVVKQASGAVDKASAYLSDTHLLSPLTGYITKKYLQAGEMLNAGTPVYEIADLANPYVNVYISETKIGRVHLNQEAEVTVDAYPNRVFKGKVVLVNGAGEFAVKKAINDQYEHDIQSFEVKIALPNQDLALKTGMTAKVKIVEGAK</sequence>
<dbReference type="Proteomes" id="UP000002892">
    <property type="component" value="Chromosome"/>
</dbReference>
<evidence type="ECO:0000256" key="2">
    <source>
        <dbReference type="ARBA" id="ARBA00023054"/>
    </source>
</evidence>
<dbReference type="InterPro" id="IPR058636">
    <property type="entry name" value="Beta-barrel_YknX"/>
</dbReference>
<evidence type="ECO:0000313" key="6">
    <source>
        <dbReference type="EMBL" id="AFM42478.1"/>
    </source>
</evidence>
<dbReference type="Pfam" id="PF25990">
    <property type="entry name" value="Beta-barrel_YknX"/>
    <property type="match status" value="1"/>
</dbReference>
<gene>
    <name evidence="6" type="ordered locus">Desaci_3597</name>
</gene>
<feature type="transmembrane region" description="Helical" evidence="4">
    <location>
        <begin position="12"/>
        <end position="35"/>
    </location>
</feature>
<dbReference type="PANTHER" id="PTHR32347:SF23">
    <property type="entry name" value="BLL5650 PROTEIN"/>
    <property type="match status" value="1"/>
</dbReference>
<keyword evidence="4" id="KW-1133">Transmembrane helix</keyword>
<dbReference type="SUPFAM" id="SSF111369">
    <property type="entry name" value="HlyD-like secretion proteins"/>
    <property type="match status" value="3"/>
</dbReference>
<dbReference type="eggNOG" id="COG1566">
    <property type="taxonomic scope" value="Bacteria"/>
</dbReference>
<comment type="subcellular location">
    <subcellularLocation>
        <location evidence="1">Cell envelope</location>
    </subcellularLocation>
</comment>
<dbReference type="EMBL" id="CP003639">
    <property type="protein sequence ID" value="AFM42478.1"/>
    <property type="molecule type" value="Genomic_DNA"/>
</dbReference>
<keyword evidence="4" id="KW-0472">Membrane</keyword>
<reference evidence="6 7" key="1">
    <citation type="journal article" date="2012" name="J. Bacteriol.">
        <title>Complete genome sequences of Desulfosporosinus orientis DSM765T, Desulfosporosinus youngiae DSM17734T, Desulfosporosinus meridiei DSM13257T, and Desulfosporosinus acidiphilus DSM22704T.</title>
        <authorList>
            <person name="Pester M."/>
            <person name="Brambilla E."/>
            <person name="Alazard D."/>
            <person name="Rattei T."/>
            <person name="Weinmaier T."/>
            <person name="Han J."/>
            <person name="Lucas S."/>
            <person name="Lapidus A."/>
            <person name="Cheng J.F."/>
            <person name="Goodwin L."/>
            <person name="Pitluck S."/>
            <person name="Peters L."/>
            <person name="Ovchinnikova G."/>
            <person name="Teshima H."/>
            <person name="Detter J.C."/>
            <person name="Han C.S."/>
            <person name="Tapia R."/>
            <person name="Land M.L."/>
            <person name="Hauser L."/>
            <person name="Kyrpides N.C."/>
            <person name="Ivanova N.N."/>
            <person name="Pagani I."/>
            <person name="Huntmann M."/>
            <person name="Wei C.L."/>
            <person name="Davenport K.W."/>
            <person name="Daligault H."/>
            <person name="Chain P.S."/>
            <person name="Chen A."/>
            <person name="Mavromatis K."/>
            <person name="Markowitz V."/>
            <person name="Szeto E."/>
            <person name="Mikhailova N."/>
            <person name="Pati A."/>
            <person name="Wagner M."/>
            <person name="Woyke T."/>
            <person name="Ollivier B."/>
            <person name="Klenk H.P."/>
            <person name="Spring S."/>
            <person name="Loy A."/>
        </authorList>
    </citation>
    <scope>NUCLEOTIDE SEQUENCE [LARGE SCALE GENOMIC DNA]</scope>
    <source>
        <strain evidence="7">DSM 22704 / JCM 16185 / SJ4</strain>
    </source>
</reference>
<evidence type="ECO:0000313" key="7">
    <source>
        <dbReference type="Proteomes" id="UP000002892"/>
    </source>
</evidence>
<evidence type="ECO:0000256" key="4">
    <source>
        <dbReference type="SAM" id="Phobius"/>
    </source>
</evidence>
<dbReference type="GO" id="GO:0030313">
    <property type="term" value="C:cell envelope"/>
    <property type="evidence" value="ECO:0007669"/>
    <property type="project" value="UniProtKB-SubCell"/>
</dbReference>
<dbReference type="Gene3D" id="2.40.30.170">
    <property type="match status" value="1"/>
</dbReference>
<evidence type="ECO:0000259" key="5">
    <source>
        <dbReference type="Pfam" id="PF25990"/>
    </source>
</evidence>
<evidence type="ECO:0000256" key="1">
    <source>
        <dbReference type="ARBA" id="ARBA00004196"/>
    </source>
</evidence>
<proteinExistence type="predicted"/>
<keyword evidence="4" id="KW-0812">Transmembrane</keyword>
<keyword evidence="2 3" id="KW-0175">Coiled coil</keyword>
<dbReference type="KEGG" id="dai:Desaci_3597"/>
<dbReference type="STRING" id="646529.Desaci_3597"/>
<evidence type="ECO:0000256" key="3">
    <source>
        <dbReference type="SAM" id="Coils"/>
    </source>
</evidence>
<dbReference type="Gene3D" id="1.10.287.470">
    <property type="entry name" value="Helix hairpin bin"/>
    <property type="match status" value="1"/>
</dbReference>
<protein>
    <submittedName>
        <fullName evidence="6">Multidrug resistance efflux pump</fullName>
    </submittedName>
</protein>
<feature type="domain" description="YknX-like beta-barrel" evidence="5">
    <location>
        <begin position="268"/>
        <end position="351"/>
    </location>
</feature>
<dbReference type="Gene3D" id="2.40.50.100">
    <property type="match status" value="1"/>
</dbReference>
<dbReference type="PANTHER" id="PTHR32347">
    <property type="entry name" value="EFFLUX SYSTEM COMPONENT YKNX-RELATED"/>
    <property type="match status" value="1"/>
</dbReference>
<dbReference type="AlphaFoldDB" id="I4D9K4"/>
<keyword evidence="7" id="KW-1185">Reference proteome</keyword>
<name>I4D9K4_DESAJ</name>
<feature type="coiled-coil region" evidence="3">
    <location>
        <begin position="130"/>
        <end position="195"/>
    </location>
</feature>
<dbReference type="HOGENOM" id="CLU_018816_6_1_9"/>
<dbReference type="InterPro" id="IPR050465">
    <property type="entry name" value="UPF0194_transport"/>
</dbReference>